<reference evidence="1 2" key="1">
    <citation type="submission" date="2021-05" db="EMBL/GenBank/DDBJ databases">
        <title>Genome Assembly of Synthetic Allotetraploid Brassica napus Reveals Homoeologous Exchanges between Subgenomes.</title>
        <authorList>
            <person name="Davis J.T."/>
        </authorList>
    </citation>
    <scope>NUCLEOTIDE SEQUENCE [LARGE SCALE GENOMIC DNA]</scope>
    <source>
        <strain evidence="2">cv. Da-Ae</strain>
        <tissue evidence="1">Seedling</tissue>
    </source>
</reference>
<evidence type="ECO:0000313" key="1">
    <source>
        <dbReference type="EMBL" id="KAH0894021.1"/>
    </source>
</evidence>
<comment type="caution">
    <text evidence="1">The sequence shown here is derived from an EMBL/GenBank/DDBJ whole genome shotgun (WGS) entry which is preliminary data.</text>
</comment>
<sequence length="20" mass="2220">MTNRGCKAWYVSGGAEGRYN</sequence>
<accession>A0ABQ8APL6</accession>
<proteinExistence type="predicted"/>
<dbReference type="EMBL" id="JAGKQM010000013">
    <property type="protein sequence ID" value="KAH0894021.1"/>
    <property type="molecule type" value="Genomic_DNA"/>
</dbReference>
<dbReference type="Proteomes" id="UP000824890">
    <property type="component" value="Unassembled WGS sequence"/>
</dbReference>
<keyword evidence="2" id="KW-1185">Reference proteome</keyword>
<evidence type="ECO:0000313" key="2">
    <source>
        <dbReference type="Proteomes" id="UP000824890"/>
    </source>
</evidence>
<protein>
    <submittedName>
        <fullName evidence="1">Uncharacterized protein</fullName>
    </submittedName>
</protein>
<name>A0ABQ8APL6_BRANA</name>
<gene>
    <name evidence="1" type="ORF">HID58_056450</name>
</gene>
<organism evidence="1 2">
    <name type="scientific">Brassica napus</name>
    <name type="common">Rape</name>
    <dbReference type="NCBI Taxonomy" id="3708"/>
    <lineage>
        <taxon>Eukaryota</taxon>
        <taxon>Viridiplantae</taxon>
        <taxon>Streptophyta</taxon>
        <taxon>Embryophyta</taxon>
        <taxon>Tracheophyta</taxon>
        <taxon>Spermatophyta</taxon>
        <taxon>Magnoliopsida</taxon>
        <taxon>eudicotyledons</taxon>
        <taxon>Gunneridae</taxon>
        <taxon>Pentapetalae</taxon>
        <taxon>rosids</taxon>
        <taxon>malvids</taxon>
        <taxon>Brassicales</taxon>
        <taxon>Brassicaceae</taxon>
        <taxon>Brassiceae</taxon>
        <taxon>Brassica</taxon>
    </lineage>
</organism>